<feature type="transmembrane region" description="Helical" evidence="9">
    <location>
        <begin position="452"/>
        <end position="470"/>
    </location>
</feature>
<keyword evidence="13" id="KW-1185">Reference proteome</keyword>
<evidence type="ECO:0000313" key="12">
    <source>
        <dbReference type="EMBL" id="MBB5873876.1"/>
    </source>
</evidence>
<keyword evidence="3" id="KW-0328">Glycosyltransferase</keyword>
<dbReference type="InterPro" id="IPR050297">
    <property type="entry name" value="LipidA_mod_glycosyltrf_83"/>
</dbReference>
<dbReference type="GO" id="GO:0016763">
    <property type="term" value="F:pentosyltransferase activity"/>
    <property type="evidence" value="ECO:0007669"/>
    <property type="project" value="TreeGrafter"/>
</dbReference>
<feature type="transmembrane region" description="Helical" evidence="9">
    <location>
        <begin position="342"/>
        <end position="363"/>
    </location>
</feature>
<feature type="transmembrane region" description="Helical" evidence="9">
    <location>
        <begin position="161"/>
        <end position="179"/>
    </location>
</feature>
<keyword evidence="2" id="KW-1003">Cell membrane</keyword>
<comment type="caution">
    <text evidence="12">The sequence shown here is derived from an EMBL/GenBank/DDBJ whole genome shotgun (WGS) entry which is preliminary data.</text>
</comment>
<evidence type="ECO:0000256" key="1">
    <source>
        <dbReference type="ARBA" id="ARBA00004651"/>
    </source>
</evidence>
<dbReference type="EMBL" id="JACHMN010000003">
    <property type="protein sequence ID" value="MBB5873876.1"/>
    <property type="molecule type" value="Genomic_DNA"/>
</dbReference>
<evidence type="ECO:0000259" key="11">
    <source>
        <dbReference type="Pfam" id="PF24878"/>
    </source>
</evidence>
<dbReference type="GO" id="GO:0005886">
    <property type="term" value="C:plasma membrane"/>
    <property type="evidence" value="ECO:0007669"/>
    <property type="project" value="UniProtKB-SubCell"/>
</dbReference>
<proteinExistence type="predicted"/>
<feature type="transmembrane region" description="Helical" evidence="9">
    <location>
        <begin position="311"/>
        <end position="330"/>
    </location>
</feature>
<name>A0A841C1X4_9ACTN</name>
<dbReference type="AlphaFoldDB" id="A0A841C1X4"/>
<feature type="transmembrane region" description="Helical" evidence="9">
    <location>
        <begin position="230"/>
        <end position="248"/>
    </location>
</feature>
<comment type="subcellular location">
    <subcellularLocation>
        <location evidence="1">Cell membrane</location>
        <topology evidence="1">Multi-pass membrane protein</topology>
    </subcellularLocation>
</comment>
<feature type="compositionally biased region" description="Low complexity" evidence="8">
    <location>
        <begin position="530"/>
        <end position="539"/>
    </location>
</feature>
<evidence type="ECO:0000256" key="3">
    <source>
        <dbReference type="ARBA" id="ARBA00022676"/>
    </source>
</evidence>
<evidence type="ECO:0000256" key="2">
    <source>
        <dbReference type="ARBA" id="ARBA00022475"/>
    </source>
</evidence>
<gene>
    <name evidence="12" type="ORF">F4553_007310</name>
</gene>
<feature type="compositionally biased region" description="Gly residues" evidence="8">
    <location>
        <begin position="540"/>
        <end position="563"/>
    </location>
</feature>
<dbReference type="InterPro" id="IPR056785">
    <property type="entry name" value="YkcA/B-like_C"/>
</dbReference>
<evidence type="ECO:0000256" key="6">
    <source>
        <dbReference type="ARBA" id="ARBA00022989"/>
    </source>
</evidence>
<evidence type="ECO:0000256" key="9">
    <source>
        <dbReference type="SAM" id="Phobius"/>
    </source>
</evidence>
<organism evidence="12 13">
    <name type="scientific">Allocatelliglobosispora scoriae</name>
    <dbReference type="NCBI Taxonomy" id="643052"/>
    <lineage>
        <taxon>Bacteria</taxon>
        <taxon>Bacillati</taxon>
        <taxon>Actinomycetota</taxon>
        <taxon>Actinomycetes</taxon>
        <taxon>Micromonosporales</taxon>
        <taxon>Micromonosporaceae</taxon>
        <taxon>Allocatelliglobosispora</taxon>
    </lineage>
</organism>
<evidence type="ECO:0000256" key="5">
    <source>
        <dbReference type="ARBA" id="ARBA00022692"/>
    </source>
</evidence>
<keyword evidence="6 9" id="KW-1133">Transmembrane helix</keyword>
<dbReference type="PANTHER" id="PTHR33908">
    <property type="entry name" value="MANNOSYLTRANSFERASE YKCB-RELATED"/>
    <property type="match status" value="1"/>
</dbReference>
<evidence type="ECO:0000256" key="7">
    <source>
        <dbReference type="ARBA" id="ARBA00023136"/>
    </source>
</evidence>
<evidence type="ECO:0000259" key="10">
    <source>
        <dbReference type="Pfam" id="PF13231"/>
    </source>
</evidence>
<dbReference type="Pfam" id="PF24878">
    <property type="entry name" value="YkcB_C"/>
    <property type="match status" value="1"/>
</dbReference>
<feature type="transmembrane region" description="Helical" evidence="9">
    <location>
        <begin position="394"/>
        <end position="411"/>
    </location>
</feature>
<keyword evidence="4 12" id="KW-0808">Transferase</keyword>
<protein>
    <submittedName>
        <fullName evidence="12">4-amino-4-deoxy-L-arabinose transferase-like glycosyltransferase</fullName>
    </submittedName>
</protein>
<sequence>MTSILPAPGLTTAPVDASAAPRRRRPRAGTIAVALLLAATAALYLIGLSRSGWANPYYAAAAQAGSQSWKALFFGSLDSSNFITVDKAPAAVWLMAISVRLFGLNSVAVLLPQALCGIASVGLLYATVRRWSGPGAGLIAGAVLATTPVAALMFRFNNPDALLVLLLIAAAYGVTRALEFGQTRWLLLAGSAIGFAFLAKMLQALLVLPAFGLVYLIFGPRGLGRRAWQLAAATGVMVAAAGWWVLIVELWPASSRPYIGGTQDNSVLELTLGYNGFGRLTGDETGSVGGGNGWGETGWQRLFGSEMASQASWLLPTALVLLAVGIAATWRRPRTDRIRAGFLLWGGWLVTTWLVFSFMAGIFHSYYTVALAPAIGAVIGTGAALLWRNREHAWAAAAAAAALAGTGWWSFTLLGQAATFYPWLRQAILVGAIAIASALLAARLLPGWTQRTVALAGLVVALAGPAAFALQTAATAHTGAIPTAGPATGGMGGPGGGGPGGNRGGAGRGMPGGQGTLPGGPAQGTGQAGPTGPMAPDGTAPGGTGGGTGTGAFRGGGRGGMGGLLNATTPSTELQALLTADADAYDWVAATTGANNAAGYQLATQLPVMALGGFNGTDAAPGLAQFQQWVAQGRIHYLIGGSGFGMGASSGSDVAQQITAWVAEHYASSTVGGVTVYDLTKENS</sequence>
<dbReference type="PANTHER" id="PTHR33908:SF3">
    <property type="entry name" value="UNDECAPRENYL PHOSPHATE-ALPHA-4-AMINO-4-DEOXY-L-ARABINOSE ARABINOSYL TRANSFERASE"/>
    <property type="match status" value="1"/>
</dbReference>
<reference evidence="12 13" key="1">
    <citation type="submission" date="2020-08" db="EMBL/GenBank/DDBJ databases">
        <title>Sequencing the genomes of 1000 actinobacteria strains.</title>
        <authorList>
            <person name="Klenk H.-P."/>
        </authorList>
    </citation>
    <scope>NUCLEOTIDE SEQUENCE [LARGE SCALE GENOMIC DNA]</scope>
    <source>
        <strain evidence="12 13">DSM 45362</strain>
    </source>
</reference>
<dbReference type="GO" id="GO:0010041">
    <property type="term" value="P:response to iron(III) ion"/>
    <property type="evidence" value="ECO:0007669"/>
    <property type="project" value="TreeGrafter"/>
</dbReference>
<feature type="transmembrane region" description="Helical" evidence="9">
    <location>
        <begin position="131"/>
        <end position="154"/>
    </location>
</feature>
<feature type="transmembrane region" description="Helical" evidence="9">
    <location>
        <begin position="27"/>
        <end position="46"/>
    </location>
</feature>
<feature type="domain" description="Glycosyltransferase RgtA/B/C/D-like" evidence="10">
    <location>
        <begin position="86"/>
        <end position="243"/>
    </location>
</feature>
<evidence type="ECO:0000256" key="8">
    <source>
        <dbReference type="SAM" id="MobiDB-lite"/>
    </source>
</evidence>
<feature type="transmembrane region" description="Helical" evidence="9">
    <location>
        <begin position="423"/>
        <end position="445"/>
    </location>
</feature>
<feature type="compositionally biased region" description="Gly residues" evidence="8">
    <location>
        <begin position="487"/>
        <end position="529"/>
    </location>
</feature>
<keyword evidence="7 9" id="KW-0472">Membrane</keyword>
<dbReference type="RefSeq" id="WP_184845525.1">
    <property type="nucleotide sequence ID" value="NZ_JACHMN010000003.1"/>
</dbReference>
<dbReference type="Pfam" id="PF13231">
    <property type="entry name" value="PMT_2"/>
    <property type="match status" value="1"/>
</dbReference>
<dbReference type="InterPro" id="IPR038731">
    <property type="entry name" value="RgtA/B/C-like"/>
</dbReference>
<feature type="domain" description="Putative mannosyltransferase YkcA/B-like C-terminal" evidence="11">
    <location>
        <begin position="574"/>
        <end position="665"/>
    </location>
</feature>
<feature type="transmembrane region" description="Helical" evidence="9">
    <location>
        <begin position="102"/>
        <end position="125"/>
    </location>
</feature>
<dbReference type="Proteomes" id="UP000587527">
    <property type="component" value="Unassembled WGS sequence"/>
</dbReference>
<keyword evidence="5 9" id="KW-0812">Transmembrane</keyword>
<feature type="region of interest" description="Disordered" evidence="8">
    <location>
        <begin position="485"/>
        <end position="563"/>
    </location>
</feature>
<evidence type="ECO:0000313" key="13">
    <source>
        <dbReference type="Proteomes" id="UP000587527"/>
    </source>
</evidence>
<feature type="transmembrane region" description="Helical" evidence="9">
    <location>
        <begin position="185"/>
        <end position="218"/>
    </location>
</feature>
<feature type="transmembrane region" description="Helical" evidence="9">
    <location>
        <begin position="369"/>
        <end position="387"/>
    </location>
</feature>
<dbReference type="GO" id="GO:0009103">
    <property type="term" value="P:lipopolysaccharide biosynthetic process"/>
    <property type="evidence" value="ECO:0007669"/>
    <property type="project" value="UniProtKB-ARBA"/>
</dbReference>
<accession>A0A841C1X4</accession>
<evidence type="ECO:0000256" key="4">
    <source>
        <dbReference type="ARBA" id="ARBA00022679"/>
    </source>
</evidence>